<dbReference type="AlphaFoldDB" id="A0A8S1GTX7"/>
<comment type="subcellular location">
    <subcellularLocation>
        <location evidence="1 10">Golgi apparatus membrane</location>
        <topology evidence="1 10">Single-pass type II membrane protein</topology>
    </subcellularLocation>
</comment>
<evidence type="ECO:0000256" key="10">
    <source>
        <dbReference type="RuleBase" id="RU363063"/>
    </source>
</evidence>
<evidence type="ECO:0000313" key="13">
    <source>
        <dbReference type="Proteomes" id="UP000835052"/>
    </source>
</evidence>
<feature type="signal peptide" evidence="11">
    <location>
        <begin position="1"/>
        <end position="23"/>
    </location>
</feature>
<dbReference type="GO" id="GO:0016758">
    <property type="term" value="F:hexosyltransferase activity"/>
    <property type="evidence" value="ECO:0007669"/>
    <property type="project" value="InterPro"/>
</dbReference>
<evidence type="ECO:0000256" key="9">
    <source>
        <dbReference type="ARBA" id="ARBA00023136"/>
    </source>
</evidence>
<evidence type="ECO:0000256" key="5">
    <source>
        <dbReference type="ARBA" id="ARBA00022692"/>
    </source>
</evidence>
<dbReference type="Pfam" id="PF01762">
    <property type="entry name" value="Galactosyl_T"/>
    <property type="match status" value="1"/>
</dbReference>
<evidence type="ECO:0000256" key="1">
    <source>
        <dbReference type="ARBA" id="ARBA00004323"/>
    </source>
</evidence>
<keyword evidence="6" id="KW-0735">Signal-anchor</keyword>
<keyword evidence="5" id="KW-0812">Transmembrane</keyword>
<keyword evidence="9" id="KW-0472">Membrane</keyword>
<dbReference type="Proteomes" id="UP000835052">
    <property type="component" value="Unassembled WGS sequence"/>
</dbReference>
<evidence type="ECO:0000256" key="7">
    <source>
        <dbReference type="ARBA" id="ARBA00022989"/>
    </source>
</evidence>
<evidence type="ECO:0000256" key="11">
    <source>
        <dbReference type="SAM" id="SignalP"/>
    </source>
</evidence>
<evidence type="ECO:0000256" key="3">
    <source>
        <dbReference type="ARBA" id="ARBA00022676"/>
    </source>
</evidence>
<dbReference type="GO" id="GO:0006493">
    <property type="term" value="P:protein O-linked glycosylation"/>
    <property type="evidence" value="ECO:0007669"/>
    <property type="project" value="TreeGrafter"/>
</dbReference>
<reference evidence="12" key="1">
    <citation type="submission" date="2020-10" db="EMBL/GenBank/DDBJ databases">
        <authorList>
            <person name="Kikuchi T."/>
        </authorList>
    </citation>
    <scope>NUCLEOTIDE SEQUENCE</scope>
    <source>
        <strain evidence="12">NKZ352</strain>
    </source>
</reference>
<comment type="similarity">
    <text evidence="2 10">Belongs to the glycosyltransferase 31 family.</text>
</comment>
<comment type="caution">
    <text evidence="12">The sequence shown here is derived from an EMBL/GenBank/DDBJ whole genome shotgun (WGS) entry which is preliminary data.</text>
</comment>
<evidence type="ECO:0000256" key="4">
    <source>
        <dbReference type="ARBA" id="ARBA00022679"/>
    </source>
</evidence>
<keyword evidence="3 10" id="KW-0328">Glycosyltransferase</keyword>
<keyword evidence="13" id="KW-1185">Reference proteome</keyword>
<dbReference type="PANTHER" id="PTHR11214:SF314">
    <property type="entry name" value="HEXOSYLTRANSFERASE"/>
    <property type="match status" value="1"/>
</dbReference>
<evidence type="ECO:0000256" key="2">
    <source>
        <dbReference type="ARBA" id="ARBA00008661"/>
    </source>
</evidence>
<name>A0A8S1GTX7_9PELO</name>
<evidence type="ECO:0000256" key="6">
    <source>
        <dbReference type="ARBA" id="ARBA00022968"/>
    </source>
</evidence>
<organism evidence="12 13">
    <name type="scientific">Caenorhabditis auriculariae</name>
    <dbReference type="NCBI Taxonomy" id="2777116"/>
    <lineage>
        <taxon>Eukaryota</taxon>
        <taxon>Metazoa</taxon>
        <taxon>Ecdysozoa</taxon>
        <taxon>Nematoda</taxon>
        <taxon>Chromadorea</taxon>
        <taxon>Rhabditida</taxon>
        <taxon>Rhabditina</taxon>
        <taxon>Rhabditomorpha</taxon>
        <taxon>Rhabditoidea</taxon>
        <taxon>Rhabditidae</taxon>
        <taxon>Peloderinae</taxon>
        <taxon>Caenorhabditis</taxon>
    </lineage>
</organism>
<keyword evidence="8 10" id="KW-0333">Golgi apparatus</keyword>
<dbReference type="EC" id="2.4.1.-" evidence="10"/>
<dbReference type="EMBL" id="CAJGYM010000005">
    <property type="protein sequence ID" value="CAD6187106.1"/>
    <property type="molecule type" value="Genomic_DNA"/>
</dbReference>
<dbReference type="OrthoDB" id="6355886at2759"/>
<dbReference type="Gene3D" id="3.90.550.50">
    <property type="match status" value="1"/>
</dbReference>
<dbReference type="PANTHER" id="PTHR11214">
    <property type="entry name" value="BETA-1,3-N-ACETYLGLUCOSAMINYLTRANSFERASE"/>
    <property type="match status" value="1"/>
</dbReference>
<feature type="chain" id="PRO_5035900672" description="Hexosyltransferase" evidence="11">
    <location>
        <begin position="24"/>
        <end position="337"/>
    </location>
</feature>
<protein>
    <recommendedName>
        <fullName evidence="10">Hexosyltransferase</fullName>
        <ecNumber evidence="10">2.4.1.-</ecNumber>
    </recommendedName>
</protein>
<sequence length="337" mass="38897">MSTPRRILLLSLALALWLFCTFALDVYDRAEEEKASREAVIKEISFRNIHQPYRILISPNSSQCSGKPKILAIVLSTADGYEMRQTIRATWASPKVSKTVEEGKIVVNFIISQPKSQELMHKLLTENSTYDDLIVTDLPDEYDLLHLKVYALLDFFRDNCLQADFVLKIDQDVAVDVDRMLYYIEKDIYANVLSISGLVWYDSKARRDPTDKWFVTEEEWGEFYYPKYCNGPFYLIGRSAAQRLLHHAKTTHAFRFEDVLFTGIIARKARVPRNKWDRHLIPFYAHSEEIPAACTEENGVQTPTIFGVHSFKETASFTDAFNRIRNLKCSGKKNKGD</sequence>
<dbReference type="GO" id="GO:0000139">
    <property type="term" value="C:Golgi membrane"/>
    <property type="evidence" value="ECO:0007669"/>
    <property type="project" value="UniProtKB-SubCell"/>
</dbReference>
<keyword evidence="7" id="KW-1133">Transmembrane helix</keyword>
<evidence type="ECO:0000256" key="8">
    <source>
        <dbReference type="ARBA" id="ARBA00023034"/>
    </source>
</evidence>
<keyword evidence="4" id="KW-0808">Transferase</keyword>
<dbReference type="InterPro" id="IPR002659">
    <property type="entry name" value="Glyco_trans_31"/>
</dbReference>
<accession>A0A8S1GTX7</accession>
<gene>
    <name evidence="12" type="ORF">CAUJ_LOCUS3025</name>
</gene>
<evidence type="ECO:0000313" key="12">
    <source>
        <dbReference type="EMBL" id="CAD6187106.1"/>
    </source>
</evidence>
<keyword evidence="11" id="KW-0732">Signal</keyword>
<proteinExistence type="inferred from homology"/>